<evidence type="ECO:0000256" key="6">
    <source>
        <dbReference type="SAM" id="SignalP"/>
    </source>
</evidence>
<keyword evidence="4" id="KW-0720">Serine protease</keyword>
<dbReference type="PANTHER" id="PTHR24276:SF91">
    <property type="entry name" value="AT26814P-RELATED"/>
    <property type="match status" value="1"/>
</dbReference>
<evidence type="ECO:0000313" key="8">
    <source>
        <dbReference type="EMBL" id="KAJ8967154.1"/>
    </source>
</evidence>
<feature type="signal peptide" evidence="6">
    <location>
        <begin position="1"/>
        <end position="17"/>
    </location>
</feature>
<protein>
    <recommendedName>
        <fullName evidence="7">Peptidase S1 domain-containing protein</fullName>
    </recommendedName>
</protein>
<dbReference type="EMBL" id="JAPWTJ010002233">
    <property type="protein sequence ID" value="KAJ8967154.1"/>
    <property type="molecule type" value="Genomic_DNA"/>
</dbReference>
<evidence type="ECO:0000313" key="9">
    <source>
        <dbReference type="Proteomes" id="UP001162164"/>
    </source>
</evidence>
<keyword evidence="9" id="KW-1185">Reference proteome</keyword>
<evidence type="ECO:0000259" key="7">
    <source>
        <dbReference type="PROSITE" id="PS50240"/>
    </source>
</evidence>
<reference evidence="8" key="1">
    <citation type="journal article" date="2023" name="Insect Mol. Biol.">
        <title>Genome sequencing provides insights into the evolution of gene families encoding plant cell wall-degrading enzymes in longhorned beetles.</title>
        <authorList>
            <person name="Shin N.R."/>
            <person name="Okamura Y."/>
            <person name="Kirsch R."/>
            <person name="Pauchet Y."/>
        </authorList>
    </citation>
    <scope>NUCLEOTIDE SEQUENCE</scope>
    <source>
        <strain evidence="8">MMC_N1</strain>
    </source>
</reference>
<sequence>MLKLTVLVLAILGSAFSLPASNTSNVDVRIIGGSDTSISQHPYQLALYSNRRFICGAVLIAHNWAITTAHCADGWQISGLTVRAGSTTVSSGGQVASVRNVIFHQEYNRRTLDYNFALLHLAGSVAVASAAPVRLADEYRDVRPGEWVNITGWGRVSVTNEYPEILQVALVPVVNMYECLIAYPGYILTDTMFCGGLLGIDGKDASHGDRGGPVSFRGELLGLISWALNHGSPVLPDVYASIPSVRGWIRSVTGI</sequence>
<dbReference type="PRINTS" id="PR00722">
    <property type="entry name" value="CHYMOTRYPSIN"/>
</dbReference>
<proteinExistence type="inferred from homology"/>
<keyword evidence="5" id="KW-1015">Disulfide bond</keyword>
<dbReference type="InterPro" id="IPR001254">
    <property type="entry name" value="Trypsin_dom"/>
</dbReference>
<dbReference type="InterPro" id="IPR009003">
    <property type="entry name" value="Peptidase_S1_PA"/>
</dbReference>
<comment type="similarity">
    <text evidence="1">Belongs to the peptidase S1 family.</text>
</comment>
<dbReference type="SUPFAM" id="SSF50494">
    <property type="entry name" value="Trypsin-like serine proteases"/>
    <property type="match status" value="1"/>
</dbReference>
<dbReference type="SMART" id="SM00020">
    <property type="entry name" value="Tryp_SPc"/>
    <property type="match status" value="1"/>
</dbReference>
<dbReference type="PROSITE" id="PS50240">
    <property type="entry name" value="TRYPSIN_DOM"/>
    <property type="match status" value="1"/>
</dbReference>
<keyword evidence="6" id="KW-0732">Signal</keyword>
<evidence type="ECO:0000256" key="4">
    <source>
        <dbReference type="ARBA" id="ARBA00022825"/>
    </source>
</evidence>
<feature type="domain" description="Peptidase S1" evidence="7">
    <location>
        <begin position="30"/>
        <end position="254"/>
    </location>
</feature>
<dbReference type="Pfam" id="PF00089">
    <property type="entry name" value="Trypsin"/>
    <property type="match status" value="1"/>
</dbReference>
<dbReference type="InterPro" id="IPR043504">
    <property type="entry name" value="Peptidase_S1_PA_chymotrypsin"/>
</dbReference>
<evidence type="ECO:0000256" key="1">
    <source>
        <dbReference type="ARBA" id="ARBA00007664"/>
    </source>
</evidence>
<dbReference type="CDD" id="cd00190">
    <property type="entry name" value="Tryp_SPc"/>
    <property type="match status" value="1"/>
</dbReference>
<feature type="chain" id="PRO_5046930704" description="Peptidase S1 domain-containing protein" evidence="6">
    <location>
        <begin position="18"/>
        <end position="255"/>
    </location>
</feature>
<gene>
    <name evidence="8" type="ORF">NQ317_000960</name>
</gene>
<evidence type="ECO:0000256" key="5">
    <source>
        <dbReference type="ARBA" id="ARBA00023157"/>
    </source>
</evidence>
<dbReference type="Proteomes" id="UP001162164">
    <property type="component" value="Unassembled WGS sequence"/>
</dbReference>
<keyword evidence="2" id="KW-0645">Protease</keyword>
<accession>A0ABQ9IW06</accession>
<dbReference type="Gene3D" id="2.40.10.10">
    <property type="entry name" value="Trypsin-like serine proteases"/>
    <property type="match status" value="1"/>
</dbReference>
<evidence type="ECO:0000256" key="3">
    <source>
        <dbReference type="ARBA" id="ARBA00022801"/>
    </source>
</evidence>
<organism evidence="8 9">
    <name type="scientific">Molorchus minor</name>
    <dbReference type="NCBI Taxonomy" id="1323400"/>
    <lineage>
        <taxon>Eukaryota</taxon>
        <taxon>Metazoa</taxon>
        <taxon>Ecdysozoa</taxon>
        <taxon>Arthropoda</taxon>
        <taxon>Hexapoda</taxon>
        <taxon>Insecta</taxon>
        <taxon>Pterygota</taxon>
        <taxon>Neoptera</taxon>
        <taxon>Endopterygota</taxon>
        <taxon>Coleoptera</taxon>
        <taxon>Polyphaga</taxon>
        <taxon>Cucujiformia</taxon>
        <taxon>Chrysomeloidea</taxon>
        <taxon>Cerambycidae</taxon>
        <taxon>Lamiinae</taxon>
        <taxon>Monochamini</taxon>
        <taxon>Molorchus</taxon>
    </lineage>
</organism>
<comment type="caution">
    <text evidence="8">The sequence shown here is derived from an EMBL/GenBank/DDBJ whole genome shotgun (WGS) entry which is preliminary data.</text>
</comment>
<dbReference type="PANTHER" id="PTHR24276">
    <property type="entry name" value="POLYSERASE-RELATED"/>
    <property type="match status" value="1"/>
</dbReference>
<evidence type="ECO:0000256" key="2">
    <source>
        <dbReference type="ARBA" id="ARBA00022670"/>
    </source>
</evidence>
<dbReference type="InterPro" id="IPR050430">
    <property type="entry name" value="Peptidase_S1"/>
</dbReference>
<name>A0ABQ9IW06_9CUCU</name>
<keyword evidence="3" id="KW-0378">Hydrolase</keyword>
<dbReference type="InterPro" id="IPR001314">
    <property type="entry name" value="Peptidase_S1A"/>
</dbReference>